<dbReference type="Pfam" id="PF04115">
    <property type="entry name" value="Ureidogly_lyase"/>
    <property type="match status" value="1"/>
</dbReference>
<dbReference type="AlphaFoldDB" id="A0A9P6B3V4"/>
<evidence type="ECO:0000256" key="1">
    <source>
        <dbReference type="ARBA" id="ARBA00009242"/>
    </source>
</evidence>
<sequence length="590" mass="63498">MSFETIPLDDFATVFGSASTEISSAALNGHVVSVSDEFFAGASQLLEVGPALSLKGQFGPKGALYSGWESRRHNPTYDWCIIRLGVPSGHILGFDIDTSNFSGNEAPQASVDGFHAEPGNVPPKVDDEWEELLPKANLGPSSRHLFRIPQTNRAYTHVKLNMFPDGGIARFRVYGLVSPVFPEDVFVPLDLAHVYSGGRVVAVSDQHYGVGANLLLPGRGKDMGDGWETKRSRTPGHNDWVIIKLGAPGALEQAEIDTANFIGNFPESCEIHALLSSEHIPDLRDRAWKIILSRTKLGPHRRHFFPLEGAKDALYSHVKVTIYPDGGIKVDVKRIRVIGRRSVGGGDETTAVSSAQPTPSHKQLPSIPTTPSIALTTSTFSTLAAVPLTREAFIPFGDVIQAWATPLAAPRDIRVTTANQGTATKYHSLSTVASSYPDAAREAAGVPKVGVFRSTPPAELPAGTKTWPVKLLERHKHTNQIFIPMGNGVVPGAEEDAISTPGHAYLVIVAQNGPDDKPDLATMRAFVAGTSQGIAYGTGIWHHPMIPLERPIDFTCVETQVGTPDNILDCEIVEINAGDGSVPTVRIPEI</sequence>
<dbReference type="InterPro" id="IPR007247">
    <property type="entry name" value="Ureidogly_lyase"/>
</dbReference>
<feature type="compositionally biased region" description="Polar residues" evidence="7">
    <location>
        <begin position="350"/>
        <end position="366"/>
    </location>
</feature>
<evidence type="ECO:0000256" key="7">
    <source>
        <dbReference type="SAM" id="MobiDB-lite"/>
    </source>
</evidence>
<evidence type="ECO:0000313" key="9">
    <source>
        <dbReference type="EMBL" id="KAF9517085.1"/>
    </source>
</evidence>
<comment type="subunit">
    <text evidence="2">Homodimer.</text>
</comment>
<dbReference type="InterPro" id="IPR047233">
    <property type="entry name" value="UAH_cupin"/>
</dbReference>
<dbReference type="FunFam" id="2.60.120.260:FF:000059">
    <property type="entry name" value="Probable allantoicase"/>
    <property type="match status" value="1"/>
</dbReference>
<dbReference type="SUPFAM" id="SSF51182">
    <property type="entry name" value="RmlC-like cupins"/>
    <property type="match status" value="1"/>
</dbReference>
<comment type="caution">
    <text evidence="9">The sequence shown here is derived from an EMBL/GenBank/DDBJ whole genome shotgun (WGS) entry which is preliminary data.</text>
</comment>
<dbReference type="CDD" id="cd20298">
    <property type="entry name" value="cupin_UAH"/>
    <property type="match status" value="1"/>
</dbReference>
<protein>
    <recommendedName>
        <fullName evidence="8">Allantoicase domain-containing protein</fullName>
    </recommendedName>
</protein>
<dbReference type="PANTHER" id="PTHR12045:SF3">
    <property type="entry name" value="INACTIVE ALLANTOICASE-RELATED"/>
    <property type="match status" value="1"/>
</dbReference>
<dbReference type="InterPro" id="IPR008979">
    <property type="entry name" value="Galactose-bd-like_sf"/>
</dbReference>
<dbReference type="SUPFAM" id="SSF49785">
    <property type="entry name" value="Galactose-binding domain-like"/>
    <property type="match status" value="2"/>
</dbReference>
<comment type="catalytic activity">
    <reaction evidence="6">
        <text>(S)-ureidoglycolate = urea + glyoxylate</text>
        <dbReference type="Rhea" id="RHEA:11304"/>
        <dbReference type="ChEBI" id="CHEBI:16199"/>
        <dbReference type="ChEBI" id="CHEBI:36655"/>
        <dbReference type="ChEBI" id="CHEBI:57296"/>
        <dbReference type="EC" id="4.3.2.3"/>
    </reaction>
</comment>
<accession>A0A9P6B3V4</accession>
<evidence type="ECO:0000259" key="8">
    <source>
        <dbReference type="Pfam" id="PF03561"/>
    </source>
</evidence>
<dbReference type="GO" id="GO:0006144">
    <property type="term" value="P:purine nucleobase metabolic process"/>
    <property type="evidence" value="ECO:0007669"/>
    <property type="project" value="UniProtKB-KW"/>
</dbReference>
<evidence type="ECO:0000256" key="3">
    <source>
        <dbReference type="ARBA" id="ARBA00022631"/>
    </source>
</evidence>
<reference evidence="9" key="1">
    <citation type="journal article" date="2020" name="Nat. Commun.">
        <title>Large-scale genome sequencing of mycorrhizal fungi provides insights into the early evolution of symbiotic traits.</title>
        <authorList>
            <person name="Miyauchi S."/>
            <person name="Kiss E."/>
            <person name="Kuo A."/>
            <person name="Drula E."/>
            <person name="Kohler A."/>
            <person name="Sanchez-Garcia M."/>
            <person name="Morin E."/>
            <person name="Andreopoulos B."/>
            <person name="Barry K.W."/>
            <person name="Bonito G."/>
            <person name="Buee M."/>
            <person name="Carver A."/>
            <person name="Chen C."/>
            <person name="Cichocki N."/>
            <person name="Clum A."/>
            <person name="Culley D."/>
            <person name="Crous P.W."/>
            <person name="Fauchery L."/>
            <person name="Girlanda M."/>
            <person name="Hayes R.D."/>
            <person name="Keri Z."/>
            <person name="LaButti K."/>
            <person name="Lipzen A."/>
            <person name="Lombard V."/>
            <person name="Magnuson J."/>
            <person name="Maillard F."/>
            <person name="Murat C."/>
            <person name="Nolan M."/>
            <person name="Ohm R.A."/>
            <person name="Pangilinan J."/>
            <person name="Pereira M.F."/>
            <person name="Perotto S."/>
            <person name="Peter M."/>
            <person name="Pfister S."/>
            <person name="Riley R."/>
            <person name="Sitrit Y."/>
            <person name="Stielow J.B."/>
            <person name="Szollosi G."/>
            <person name="Zifcakova L."/>
            <person name="Stursova M."/>
            <person name="Spatafora J.W."/>
            <person name="Tedersoo L."/>
            <person name="Vaario L.M."/>
            <person name="Yamada A."/>
            <person name="Yan M."/>
            <person name="Wang P."/>
            <person name="Xu J."/>
            <person name="Bruns T."/>
            <person name="Baldrian P."/>
            <person name="Vilgalys R."/>
            <person name="Dunand C."/>
            <person name="Henrissat B."/>
            <person name="Grigoriev I.V."/>
            <person name="Hibbett D."/>
            <person name="Nagy L.G."/>
            <person name="Martin F.M."/>
        </authorList>
    </citation>
    <scope>NUCLEOTIDE SEQUENCE</scope>
    <source>
        <strain evidence="9">UP504</strain>
    </source>
</reference>
<dbReference type="Gene3D" id="2.60.120.260">
    <property type="entry name" value="Galactose-binding domain-like"/>
    <property type="match status" value="2"/>
</dbReference>
<evidence type="ECO:0000313" key="10">
    <source>
        <dbReference type="Proteomes" id="UP000886523"/>
    </source>
</evidence>
<gene>
    <name evidence="9" type="ORF">BS47DRAFT_1390130</name>
</gene>
<proteinExistence type="inferred from homology"/>
<keyword evidence="3" id="KW-0659">Purine metabolism</keyword>
<dbReference type="Proteomes" id="UP000886523">
    <property type="component" value="Unassembled WGS sequence"/>
</dbReference>
<dbReference type="PANTHER" id="PTHR12045">
    <property type="entry name" value="ALLANTOICASE"/>
    <property type="match status" value="1"/>
</dbReference>
<organism evidence="9 10">
    <name type="scientific">Hydnum rufescens UP504</name>
    <dbReference type="NCBI Taxonomy" id="1448309"/>
    <lineage>
        <taxon>Eukaryota</taxon>
        <taxon>Fungi</taxon>
        <taxon>Dikarya</taxon>
        <taxon>Basidiomycota</taxon>
        <taxon>Agaricomycotina</taxon>
        <taxon>Agaricomycetes</taxon>
        <taxon>Cantharellales</taxon>
        <taxon>Hydnaceae</taxon>
        <taxon>Hydnum</taxon>
    </lineage>
</organism>
<dbReference type="GO" id="GO:0000256">
    <property type="term" value="P:allantoin catabolic process"/>
    <property type="evidence" value="ECO:0007669"/>
    <property type="project" value="InterPro"/>
</dbReference>
<dbReference type="HAMAP" id="MF_00813">
    <property type="entry name" value="Allantoicase"/>
    <property type="match status" value="1"/>
</dbReference>
<evidence type="ECO:0000256" key="2">
    <source>
        <dbReference type="ARBA" id="ARBA00011738"/>
    </source>
</evidence>
<keyword evidence="5" id="KW-0456">Lyase</keyword>
<dbReference type="OrthoDB" id="10266039at2759"/>
<dbReference type="Pfam" id="PF03561">
    <property type="entry name" value="Allantoicase"/>
    <property type="match status" value="2"/>
</dbReference>
<dbReference type="EMBL" id="MU128934">
    <property type="protein sequence ID" value="KAF9517085.1"/>
    <property type="molecule type" value="Genomic_DNA"/>
</dbReference>
<dbReference type="InterPro" id="IPR005164">
    <property type="entry name" value="Allantoicase"/>
</dbReference>
<dbReference type="GO" id="GO:0004037">
    <property type="term" value="F:allantoicase activity"/>
    <property type="evidence" value="ECO:0007669"/>
    <property type="project" value="InterPro"/>
</dbReference>
<dbReference type="Gene3D" id="2.60.120.480">
    <property type="entry name" value="Ureidoglycolate hydrolase"/>
    <property type="match status" value="1"/>
</dbReference>
<dbReference type="InterPro" id="IPR011051">
    <property type="entry name" value="RmlC_Cupin_sf"/>
</dbReference>
<feature type="region of interest" description="Disordered" evidence="7">
    <location>
        <begin position="344"/>
        <end position="366"/>
    </location>
</feature>
<feature type="domain" description="Allantoicase" evidence="8">
    <location>
        <begin position="29"/>
        <end position="177"/>
    </location>
</feature>
<name>A0A9P6B3V4_9AGAM</name>
<evidence type="ECO:0000256" key="4">
    <source>
        <dbReference type="ARBA" id="ARBA00022801"/>
    </source>
</evidence>
<dbReference type="InterPro" id="IPR015908">
    <property type="entry name" value="Allantoicase_dom"/>
</dbReference>
<comment type="similarity">
    <text evidence="1">Belongs to the allantoicase family.</text>
</comment>
<dbReference type="GO" id="GO:0050385">
    <property type="term" value="F:ureidoglycolate lyase activity"/>
    <property type="evidence" value="ECO:0007669"/>
    <property type="project" value="UniProtKB-EC"/>
</dbReference>
<feature type="domain" description="Allantoicase" evidence="8">
    <location>
        <begin position="197"/>
        <end position="341"/>
    </location>
</feature>
<dbReference type="NCBIfam" id="TIGR02961">
    <property type="entry name" value="allantoicase"/>
    <property type="match status" value="1"/>
</dbReference>
<keyword evidence="10" id="KW-1185">Reference proteome</keyword>
<keyword evidence="4" id="KW-0378">Hydrolase</keyword>
<evidence type="ECO:0000256" key="6">
    <source>
        <dbReference type="ARBA" id="ARBA00047684"/>
    </source>
</evidence>
<evidence type="ECO:0000256" key="5">
    <source>
        <dbReference type="ARBA" id="ARBA00023239"/>
    </source>
</evidence>
<dbReference type="InterPro" id="IPR024060">
    <property type="entry name" value="Ureidoglycolate_lyase_dom_sf"/>
</dbReference>
<dbReference type="GO" id="GO:0004848">
    <property type="term" value="F:ureidoglycolate hydrolase activity"/>
    <property type="evidence" value="ECO:0007669"/>
    <property type="project" value="InterPro"/>
</dbReference>